<organism evidence="2 3">
    <name type="scientific">Chromobacterium fluminis</name>
    <dbReference type="NCBI Taxonomy" id="3044269"/>
    <lineage>
        <taxon>Bacteria</taxon>
        <taxon>Pseudomonadati</taxon>
        <taxon>Pseudomonadota</taxon>
        <taxon>Betaproteobacteria</taxon>
        <taxon>Neisseriales</taxon>
        <taxon>Chromobacteriaceae</taxon>
        <taxon>Chromobacterium</taxon>
    </lineage>
</organism>
<accession>A0ABX0LBD9</accession>
<feature type="transmembrane region" description="Helical" evidence="1">
    <location>
        <begin position="41"/>
        <end position="60"/>
    </location>
</feature>
<keyword evidence="3" id="KW-1185">Reference proteome</keyword>
<keyword evidence="1" id="KW-1133">Transmembrane helix</keyword>
<gene>
    <name evidence="2" type="ORF">HA052_17170</name>
</gene>
<evidence type="ECO:0000313" key="2">
    <source>
        <dbReference type="EMBL" id="NHR06921.1"/>
    </source>
</evidence>
<evidence type="ECO:0000256" key="1">
    <source>
        <dbReference type="SAM" id="Phobius"/>
    </source>
</evidence>
<protein>
    <recommendedName>
        <fullName evidence="4">Polymerase</fullName>
    </recommendedName>
</protein>
<sequence>MEKLPTLRQPILRREFLVVLLLFFSVLISSPSIFRGFAPDFLSKAAPVLLIIVLAFMGRYRLPPDFCVGWICCFFIMFLSGVLISFSAEGGAPAINGALIMILALVLAGNLKREGLVYLIVRWWRGLFWVISICSIINWILAQYALSFFKEIDFGLLYEGNVRNYLISPFGAIVVQDYGVFALYRVTGILAEPGMMSMFFLVNAMLSFFSRQKIFSFWFGLANVLAAFATHSVAFYFAFVFALVFYFLNKGNKCVRITLVLGICAVMILWFNIFGEFIQGLVERSSFDVRESDSSFLLNRVIESPLASFFGYAWWGEYRQFPAALPQLFYQTGLVGLVAYVLVLRFFLRDFLPIAIVVFMYGLSIDYQTFLIFPLLLFVVKACGKFERYTARCRFADVDKKSLVVMGLI</sequence>
<name>A0ABX0LBD9_9NEIS</name>
<dbReference type="Proteomes" id="UP001515641">
    <property type="component" value="Unassembled WGS sequence"/>
</dbReference>
<feature type="transmembrane region" description="Helical" evidence="1">
    <location>
        <begin position="328"/>
        <end position="348"/>
    </location>
</feature>
<comment type="caution">
    <text evidence="2">The sequence shown here is derived from an EMBL/GenBank/DDBJ whole genome shotgun (WGS) entry which is preliminary data.</text>
</comment>
<proteinExistence type="predicted"/>
<evidence type="ECO:0008006" key="4">
    <source>
        <dbReference type="Google" id="ProtNLM"/>
    </source>
</evidence>
<dbReference type="RefSeq" id="WP_166452815.1">
    <property type="nucleotide sequence ID" value="NZ_JAAOMA010000025.1"/>
</dbReference>
<keyword evidence="1" id="KW-0472">Membrane</keyword>
<feature type="transmembrane region" description="Helical" evidence="1">
    <location>
        <begin position="255"/>
        <end position="275"/>
    </location>
</feature>
<reference evidence="2 3" key="1">
    <citation type="submission" date="2020-03" db="EMBL/GenBank/DDBJ databases">
        <title>Draft genome sequence of environmentally isolated cultures.</title>
        <authorList>
            <person name="Wilson H.S."/>
            <person name="De Leon M.E."/>
        </authorList>
    </citation>
    <scope>NUCLEOTIDE SEQUENCE [LARGE SCALE GENOMIC DNA]</scope>
    <source>
        <strain evidence="2 3">HSC-31F16</strain>
    </source>
</reference>
<feature type="transmembrane region" description="Helical" evidence="1">
    <location>
        <begin position="123"/>
        <end position="146"/>
    </location>
</feature>
<feature type="transmembrane region" description="Helical" evidence="1">
    <location>
        <begin position="225"/>
        <end position="248"/>
    </location>
</feature>
<feature type="transmembrane region" description="Helical" evidence="1">
    <location>
        <begin position="354"/>
        <end position="380"/>
    </location>
</feature>
<feature type="transmembrane region" description="Helical" evidence="1">
    <location>
        <begin position="166"/>
        <end position="186"/>
    </location>
</feature>
<feature type="transmembrane region" description="Helical" evidence="1">
    <location>
        <begin position="67"/>
        <end position="88"/>
    </location>
</feature>
<dbReference type="EMBL" id="JAAOMA010000025">
    <property type="protein sequence ID" value="NHR06921.1"/>
    <property type="molecule type" value="Genomic_DNA"/>
</dbReference>
<feature type="transmembrane region" description="Helical" evidence="1">
    <location>
        <begin position="295"/>
        <end position="316"/>
    </location>
</feature>
<evidence type="ECO:0000313" key="3">
    <source>
        <dbReference type="Proteomes" id="UP001515641"/>
    </source>
</evidence>
<keyword evidence="1" id="KW-0812">Transmembrane</keyword>
<feature type="transmembrane region" description="Helical" evidence="1">
    <location>
        <begin position="198"/>
        <end position="219"/>
    </location>
</feature>
<feature type="transmembrane region" description="Helical" evidence="1">
    <location>
        <begin position="94"/>
        <end position="111"/>
    </location>
</feature>